<comment type="similarity">
    <text evidence="2 9 10">Belongs to the phosphoglycerate kinase family.</text>
</comment>
<keyword evidence="9" id="KW-0324">Glycolysis</keyword>
<comment type="subcellular location">
    <subcellularLocation>
        <location evidence="9">Cytoplasm</location>
    </subcellularLocation>
</comment>
<dbReference type="HAMAP" id="MF_00145">
    <property type="entry name" value="Phosphoglyc_kinase"/>
    <property type="match status" value="1"/>
</dbReference>
<evidence type="ECO:0000313" key="11">
    <source>
        <dbReference type="EMBL" id="EEQ05470.1"/>
    </source>
</evidence>
<dbReference type="PIRSF" id="PIRSF000724">
    <property type="entry name" value="Pgk"/>
    <property type="match status" value="1"/>
</dbReference>
<feature type="binding site" evidence="9">
    <location>
        <position position="309"/>
    </location>
    <ligand>
        <name>ATP</name>
        <dbReference type="ChEBI" id="CHEBI:30616"/>
    </ligand>
</feature>
<feature type="binding site" evidence="9">
    <location>
        <position position="141"/>
    </location>
    <ligand>
        <name>substrate</name>
    </ligand>
</feature>
<evidence type="ECO:0000256" key="9">
    <source>
        <dbReference type="HAMAP-Rule" id="MF_00145"/>
    </source>
</evidence>
<accession>A0ABM9XVP1</accession>
<evidence type="ECO:0000256" key="7">
    <source>
        <dbReference type="ARBA" id="ARBA00022777"/>
    </source>
</evidence>
<feature type="binding site" evidence="9">
    <location>
        <position position="192"/>
    </location>
    <ligand>
        <name>ATP</name>
        <dbReference type="ChEBI" id="CHEBI:30616"/>
    </ligand>
</feature>
<keyword evidence="7 9" id="KW-0418">Kinase</keyword>
<dbReference type="SUPFAM" id="SSF53748">
    <property type="entry name" value="Phosphoglycerate kinase"/>
    <property type="match status" value="1"/>
</dbReference>
<comment type="caution">
    <text evidence="9">Lacks conserved residue(s) required for the propagation of feature annotation.</text>
</comment>
<reference evidence="11" key="1">
    <citation type="submission" date="2008-12" db="EMBL/GenBank/DDBJ databases">
        <title>Annotation of the Yersinia bercovieri ATCC 43970 genome.</title>
        <authorList>
            <person name="Read T.D."/>
            <person name="Akmal A."/>
            <person name="Bishop-Lilly K."/>
            <person name="Chen P.E."/>
            <person name="Cook C."/>
            <person name="Kiley M.P."/>
            <person name="Lentz S."/>
            <person name="Mateczun A."/>
            <person name="Nagarajan N."/>
            <person name="Nolan N."/>
            <person name="Osborne B.I."/>
            <person name="Pop M."/>
            <person name="Sozhamannan S."/>
            <person name="Stewart A.C."/>
            <person name="Sulakvelidze A."/>
            <person name="Thomason B."/>
            <person name="Willner K."/>
            <person name="Zwick M.E."/>
        </authorList>
    </citation>
    <scope>NUCLEOTIDE SEQUENCE [LARGE SCALE GENOMIC DNA]</scope>
    <source>
        <strain evidence="11">ATCC 43970</strain>
    </source>
</reference>
<feature type="binding site" evidence="9">
    <location>
        <begin position="54"/>
        <end position="57"/>
    </location>
    <ligand>
        <name>substrate</name>
    </ligand>
</feature>
<dbReference type="EC" id="2.7.2.3" evidence="4 9"/>
<keyword evidence="5 9" id="KW-0808">Transferase</keyword>
<dbReference type="EMBL" id="AALC02000055">
    <property type="protein sequence ID" value="EEQ05470.1"/>
    <property type="molecule type" value="Genomic_DNA"/>
</dbReference>
<keyword evidence="12" id="KW-1185">Reference proteome</keyword>
<keyword evidence="8 9" id="KW-0067">ATP-binding</keyword>
<evidence type="ECO:0000256" key="3">
    <source>
        <dbReference type="ARBA" id="ARBA00011245"/>
    </source>
</evidence>
<dbReference type="Proteomes" id="UP000010319">
    <property type="component" value="Unassembled WGS sequence"/>
</dbReference>
<protein>
    <recommendedName>
        <fullName evidence="4 9">Phosphoglycerate kinase</fullName>
        <ecNumber evidence="4 9">2.7.2.3</ecNumber>
    </recommendedName>
</protein>
<dbReference type="InterPro" id="IPR001576">
    <property type="entry name" value="Phosphoglycerate_kinase"/>
</dbReference>
<evidence type="ECO:0000256" key="5">
    <source>
        <dbReference type="ARBA" id="ARBA00022679"/>
    </source>
</evidence>
<gene>
    <name evidence="9" type="primary">pgk</name>
    <name evidence="11" type="ORF">yberc0001_32590</name>
</gene>
<dbReference type="PANTHER" id="PTHR11406:SF23">
    <property type="entry name" value="PHOSPHOGLYCERATE KINASE 1, CHLOROPLASTIC-RELATED"/>
    <property type="match status" value="1"/>
</dbReference>
<dbReference type="GO" id="GO:0016301">
    <property type="term" value="F:kinase activity"/>
    <property type="evidence" value="ECO:0007669"/>
    <property type="project" value="UniProtKB-KW"/>
</dbReference>
<feature type="binding site" evidence="9">
    <location>
        <position position="31"/>
    </location>
    <ligand>
        <name>substrate</name>
    </ligand>
</feature>
<evidence type="ECO:0000313" key="12">
    <source>
        <dbReference type="Proteomes" id="UP000010319"/>
    </source>
</evidence>
<evidence type="ECO:0000256" key="6">
    <source>
        <dbReference type="ARBA" id="ARBA00022741"/>
    </source>
</evidence>
<keyword evidence="9" id="KW-0963">Cytoplasm</keyword>
<keyword evidence="6 9" id="KW-0547">Nucleotide-binding</keyword>
<feature type="binding site" evidence="9">
    <location>
        <begin position="16"/>
        <end position="18"/>
    </location>
    <ligand>
        <name>substrate</name>
    </ligand>
</feature>
<comment type="pathway">
    <text evidence="9">Carbohydrate degradation; glycolysis; pyruvate from D-glyceraldehyde 3-phosphate: step 2/5.</text>
</comment>
<feature type="binding site" evidence="9">
    <location>
        <position position="108"/>
    </location>
    <ligand>
        <name>substrate</name>
    </ligand>
</feature>
<proteinExistence type="inferred from homology"/>
<sequence>MTDLDLAGLRVLIRADLNVPVKDGKVTSDARIRASLPTIEAALKQGAKVMVTSHLGRPTEGEYNEEFSLLPVVNYLKDKLSAPVRLAKDYLDGVEIAAGELVVLENVRFNKGEKKDDETLSKKYAALCDVYVMDAFGTAHRAQASTHGVGKFAPIACAGPLLSAELEALGKALGNPARPMVAIVGGSKVSTKLTVLGALSKIADQLIVGGGIANTFVAAQGHNVGKSLYEADLIPEAKRLLETCDIPVPTDVRVATEFSETAAATLKPADQIKDDEQILDLGDVSAERLAEILKNAKTILWNGPVGVFEFPNFRKGTEIVARAIADSEAFSIAGGGDTLAAIDLFGIADQISYISTGGGAFLEFVEGKKLPAVVMLEERAKQ</sequence>
<name>A0ABM9XVP1_YERBE</name>
<dbReference type="InterPro" id="IPR036043">
    <property type="entry name" value="Phosphoglycerate_kinase_sf"/>
</dbReference>
<evidence type="ECO:0000256" key="4">
    <source>
        <dbReference type="ARBA" id="ARBA00013061"/>
    </source>
</evidence>
<comment type="subunit">
    <text evidence="3 9">Monomer.</text>
</comment>
<dbReference type="InterPro" id="IPR015824">
    <property type="entry name" value="Phosphoglycerate_kinase_N"/>
</dbReference>
<organism evidence="11 12">
    <name type="scientific">Yersinia bercovieri ATCC 43970</name>
    <dbReference type="NCBI Taxonomy" id="349968"/>
    <lineage>
        <taxon>Bacteria</taxon>
        <taxon>Pseudomonadati</taxon>
        <taxon>Pseudomonadota</taxon>
        <taxon>Gammaproteobacteria</taxon>
        <taxon>Enterobacterales</taxon>
        <taxon>Yersiniaceae</taxon>
        <taxon>Yersinia</taxon>
    </lineage>
</organism>
<comment type="catalytic activity">
    <reaction evidence="1 9 10">
        <text>(2R)-3-phosphoglycerate + ATP = (2R)-3-phospho-glyceroyl phosphate + ADP</text>
        <dbReference type="Rhea" id="RHEA:14801"/>
        <dbReference type="ChEBI" id="CHEBI:30616"/>
        <dbReference type="ChEBI" id="CHEBI:57604"/>
        <dbReference type="ChEBI" id="CHEBI:58272"/>
        <dbReference type="ChEBI" id="CHEBI:456216"/>
        <dbReference type="EC" id="2.7.2.3"/>
    </reaction>
</comment>
<dbReference type="PRINTS" id="PR00477">
    <property type="entry name" value="PHGLYCKINASE"/>
</dbReference>
<feature type="binding site" evidence="9">
    <location>
        <begin position="335"/>
        <end position="338"/>
    </location>
    <ligand>
        <name>ATP</name>
        <dbReference type="ChEBI" id="CHEBI:30616"/>
    </ligand>
</feature>
<evidence type="ECO:0000256" key="1">
    <source>
        <dbReference type="ARBA" id="ARBA00000642"/>
    </source>
</evidence>
<dbReference type="PANTHER" id="PTHR11406">
    <property type="entry name" value="PHOSPHOGLYCERATE KINASE"/>
    <property type="match status" value="1"/>
</dbReference>
<dbReference type="InterPro" id="IPR015911">
    <property type="entry name" value="Phosphoglycerate_kinase_CS"/>
</dbReference>
<comment type="caution">
    <text evidence="11">The sequence shown here is derived from an EMBL/GenBank/DDBJ whole genome shotgun (WGS) entry which is preliminary data.</text>
</comment>
<dbReference type="PROSITE" id="PS00111">
    <property type="entry name" value="PGLYCERATE_KINASE"/>
    <property type="match status" value="1"/>
</dbReference>
<evidence type="ECO:0000256" key="2">
    <source>
        <dbReference type="ARBA" id="ARBA00008982"/>
    </source>
</evidence>
<dbReference type="Pfam" id="PF00162">
    <property type="entry name" value="PGK"/>
    <property type="match status" value="1"/>
</dbReference>
<evidence type="ECO:0000256" key="10">
    <source>
        <dbReference type="RuleBase" id="RU000532"/>
    </source>
</evidence>
<evidence type="ECO:0000256" key="8">
    <source>
        <dbReference type="ARBA" id="ARBA00022840"/>
    </source>
</evidence>
<dbReference type="Gene3D" id="3.40.50.1260">
    <property type="entry name" value="Phosphoglycerate kinase, N-terminal domain"/>
    <property type="match status" value="2"/>
</dbReference>